<feature type="compositionally biased region" description="Pro residues" evidence="6">
    <location>
        <begin position="739"/>
        <end position="748"/>
    </location>
</feature>
<dbReference type="AlphaFoldDB" id="A0A5C6C7K8"/>
<evidence type="ECO:0000313" key="9">
    <source>
        <dbReference type="Proteomes" id="UP000319908"/>
    </source>
</evidence>
<accession>A0A5C6C7K8</accession>
<keyword evidence="3" id="KW-0812">Transmembrane</keyword>
<feature type="signal peptide" evidence="7">
    <location>
        <begin position="1"/>
        <end position="28"/>
    </location>
</feature>
<gene>
    <name evidence="8" type="ORF">Poly21_15890</name>
</gene>
<evidence type="ECO:0000256" key="3">
    <source>
        <dbReference type="ARBA" id="ARBA00022692"/>
    </source>
</evidence>
<dbReference type="GO" id="GO:0009279">
    <property type="term" value="C:cell outer membrane"/>
    <property type="evidence" value="ECO:0007669"/>
    <property type="project" value="UniProtKB-SubCell"/>
</dbReference>
<dbReference type="PROSITE" id="PS51257">
    <property type="entry name" value="PROKAR_LIPOPROTEIN"/>
    <property type="match status" value="1"/>
</dbReference>
<dbReference type="Proteomes" id="UP000319908">
    <property type="component" value="Unassembled WGS sequence"/>
</dbReference>
<keyword evidence="9" id="KW-1185">Reference proteome</keyword>
<evidence type="ECO:0000256" key="1">
    <source>
        <dbReference type="ARBA" id="ARBA00004442"/>
    </source>
</evidence>
<dbReference type="SUPFAM" id="SSF56954">
    <property type="entry name" value="Outer membrane efflux proteins (OEP)"/>
    <property type="match status" value="1"/>
</dbReference>
<keyword evidence="7" id="KW-0732">Signal</keyword>
<dbReference type="RefSeq" id="WP_146406234.1">
    <property type="nucleotide sequence ID" value="NZ_SJPU01000001.1"/>
</dbReference>
<evidence type="ECO:0000256" key="2">
    <source>
        <dbReference type="ARBA" id="ARBA00022452"/>
    </source>
</evidence>
<keyword evidence="5" id="KW-0998">Cell outer membrane</keyword>
<dbReference type="PANTHER" id="PTHR30026">
    <property type="entry name" value="OUTER MEMBRANE PROTEIN TOLC"/>
    <property type="match status" value="1"/>
</dbReference>
<comment type="subcellular location">
    <subcellularLocation>
        <location evidence="1">Cell outer membrane</location>
    </subcellularLocation>
</comment>
<feature type="compositionally biased region" description="Polar residues" evidence="6">
    <location>
        <begin position="750"/>
        <end position="770"/>
    </location>
</feature>
<keyword evidence="2" id="KW-1134">Transmembrane beta strand</keyword>
<dbReference type="Gene3D" id="1.20.1600.10">
    <property type="entry name" value="Outer membrane efflux proteins (OEP)"/>
    <property type="match status" value="1"/>
</dbReference>
<feature type="chain" id="PRO_5022706937" evidence="7">
    <location>
        <begin position="29"/>
        <end position="816"/>
    </location>
</feature>
<protein>
    <submittedName>
        <fullName evidence="8">Outer membrane efflux protein</fullName>
    </submittedName>
</protein>
<keyword evidence="4" id="KW-0472">Membrane</keyword>
<comment type="caution">
    <text evidence="8">The sequence shown here is derived from an EMBL/GenBank/DDBJ whole genome shotgun (WGS) entry which is preliminary data.</text>
</comment>
<evidence type="ECO:0000256" key="6">
    <source>
        <dbReference type="SAM" id="MobiDB-lite"/>
    </source>
</evidence>
<dbReference type="GO" id="GO:1990281">
    <property type="term" value="C:efflux pump complex"/>
    <property type="evidence" value="ECO:0007669"/>
    <property type="project" value="TreeGrafter"/>
</dbReference>
<evidence type="ECO:0000256" key="5">
    <source>
        <dbReference type="ARBA" id="ARBA00023237"/>
    </source>
</evidence>
<dbReference type="GO" id="GO:0015288">
    <property type="term" value="F:porin activity"/>
    <property type="evidence" value="ECO:0007669"/>
    <property type="project" value="TreeGrafter"/>
</dbReference>
<dbReference type="GO" id="GO:0015562">
    <property type="term" value="F:efflux transmembrane transporter activity"/>
    <property type="evidence" value="ECO:0007669"/>
    <property type="project" value="InterPro"/>
</dbReference>
<feature type="region of interest" description="Disordered" evidence="6">
    <location>
        <begin position="724"/>
        <end position="816"/>
    </location>
</feature>
<dbReference type="EMBL" id="SJPU01000001">
    <property type="protein sequence ID" value="TWU19416.1"/>
    <property type="molecule type" value="Genomic_DNA"/>
</dbReference>
<dbReference type="PANTHER" id="PTHR30026:SF23">
    <property type="entry name" value="TO APRF-PUTATIVE OUTER MEMBRANE EFFLUX PROTEIN OR SECRETED ALKALINE PHOSPHATASE-RELATED"/>
    <property type="match status" value="1"/>
</dbReference>
<evidence type="ECO:0000256" key="7">
    <source>
        <dbReference type="SAM" id="SignalP"/>
    </source>
</evidence>
<evidence type="ECO:0000313" key="8">
    <source>
        <dbReference type="EMBL" id="TWU19416.1"/>
    </source>
</evidence>
<dbReference type="InterPro" id="IPR051906">
    <property type="entry name" value="TolC-like"/>
</dbReference>
<organism evidence="8 9">
    <name type="scientific">Allorhodopirellula heiligendammensis</name>
    <dbReference type="NCBI Taxonomy" id="2714739"/>
    <lineage>
        <taxon>Bacteria</taxon>
        <taxon>Pseudomonadati</taxon>
        <taxon>Planctomycetota</taxon>
        <taxon>Planctomycetia</taxon>
        <taxon>Pirellulales</taxon>
        <taxon>Pirellulaceae</taxon>
        <taxon>Allorhodopirellula</taxon>
    </lineage>
</organism>
<sequence>MKRSLLYRYTAYLQLGLSLLIACGCAPTQPFFLNESPDLKYYLQAATQIEYPDVDVESLPDTTQTLPPLTIGNHDYEFWNLGLEEAVSIALGNAKFFVTTSGILETRQNVADQFISGTADQFGSVYDVAITQSTTQSVPLTIDGNGNRVLPRGVLRANQIGGVEDALAEFDAQASGFLNYGNTDRPRNSGDSIVSRADFQSDDATAQGAISKRLATGGVATIRNQLVYGRNNLPLGAINSASRQVHSDYTVTMEAQVQQPLMRNRGTLINRIPVVLASLNEDVSIAQYEVQVRNLVRDVEVAYWDLYVAYRNVSTAIIGRNSAIATAQYARLNLENGTGTRQELAQSVEQYYQFRGLLESAIGGSNLPGADRQGVYGAERQLRVLLGISPTDGRLIRPIDEPTSARVEHDWNESVAQALYLSPELRQKKTRIKQEELELIAAKNQILPEVNLSVLYRYVGVGDTLGPPSGSDVDFPAAGSSALSSLTGGNYQEGAVRLEITPPAFGARRELTRIRGAKLRLIRDKANLQESERLLISKLSDAEAKAATHYQLIQTNAQRWQAAEQEVEARLADFKNDRNGRSPVNVVLQSQQRKAQAQIEYYRSLGEYNKSLNYIDFLKGTMLANSNITLREGAWNKKAYWDALERARERSAGKEFVYGVSRPGVVRTGPLRDAASAAQIIGSGTMTEGQVLPPDALMLNDANMNDSLGIDLNPYRNSIEVNDQPLSELGDTPAELLAPQPPGIPTPAPSLNQPTPASTQPSVLETTSSAPAHGAWQTARHVKTNAPSAAVAPASYESPTASEYAPQPVRRMAITR</sequence>
<proteinExistence type="predicted"/>
<dbReference type="OrthoDB" id="229865at2"/>
<reference evidence="8 9" key="1">
    <citation type="journal article" date="2020" name="Antonie Van Leeuwenhoek">
        <title>Rhodopirellula heiligendammensis sp. nov., Rhodopirellula pilleata sp. nov., and Rhodopirellula solitaria sp. nov. isolated from natural or artificial marine surfaces in Northern Germany and California, USA, and emended description of the genus Rhodopirellula.</title>
        <authorList>
            <person name="Kallscheuer N."/>
            <person name="Wiegand S."/>
            <person name="Jogler M."/>
            <person name="Boedeker C."/>
            <person name="Peeters S.H."/>
            <person name="Rast P."/>
            <person name="Heuer A."/>
            <person name="Jetten M.S.M."/>
            <person name="Rohde M."/>
            <person name="Jogler C."/>
        </authorList>
    </citation>
    <scope>NUCLEOTIDE SEQUENCE [LARGE SCALE GENOMIC DNA]</scope>
    <source>
        <strain evidence="8 9">Poly21</strain>
    </source>
</reference>
<name>A0A5C6C7K8_9BACT</name>
<evidence type="ECO:0000256" key="4">
    <source>
        <dbReference type="ARBA" id="ARBA00023136"/>
    </source>
</evidence>